<dbReference type="Gene3D" id="3.30.450.20">
    <property type="entry name" value="PAS domain"/>
    <property type="match status" value="1"/>
</dbReference>
<dbReference type="SUPFAM" id="SSF47384">
    <property type="entry name" value="Homodimeric domain of signal transducing histidine kinase"/>
    <property type="match status" value="1"/>
</dbReference>
<feature type="transmembrane region" description="Helical" evidence="16">
    <location>
        <begin position="33"/>
        <end position="54"/>
    </location>
</feature>
<evidence type="ECO:0000256" key="4">
    <source>
        <dbReference type="ARBA" id="ARBA00022553"/>
    </source>
</evidence>
<dbReference type="PROSITE" id="PS50113">
    <property type="entry name" value="PAC"/>
    <property type="match status" value="1"/>
</dbReference>
<evidence type="ECO:0000259" key="19">
    <source>
        <dbReference type="PROSITE" id="PS50112"/>
    </source>
</evidence>
<organism evidence="21 22">
    <name type="scientific">Nostoc flagelliforme FACHB-838</name>
    <dbReference type="NCBI Taxonomy" id="2692904"/>
    <lineage>
        <taxon>Bacteria</taxon>
        <taxon>Bacillati</taxon>
        <taxon>Cyanobacteriota</taxon>
        <taxon>Cyanophyceae</taxon>
        <taxon>Nostocales</taxon>
        <taxon>Nostocaceae</taxon>
        <taxon>Nostoc</taxon>
    </lineage>
</organism>
<dbReference type="SUPFAM" id="SSF52172">
    <property type="entry name" value="CheY-like"/>
    <property type="match status" value="1"/>
</dbReference>
<accession>A0ABR8E4M8</accession>
<dbReference type="InterPro" id="IPR003594">
    <property type="entry name" value="HATPase_dom"/>
</dbReference>
<keyword evidence="7" id="KW-0547">Nucleotide-binding</keyword>
<dbReference type="InterPro" id="IPR003661">
    <property type="entry name" value="HisK_dim/P_dom"/>
</dbReference>
<keyword evidence="22" id="KW-1185">Reference proteome</keyword>
<dbReference type="EMBL" id="JACJSI010000475">
    <property type="protein sequence ID" value="MBD2536509.1"/>
    <property type="molecule type" value="Genomic_DNA"/>
</dbReference>
<feature type="domain" description="PAC" evidence="20">
    <location>
        <begin position="236"/>
        <end position="289"/>
    </location>
</feature>
<feature type="transmembrane region" description="Helical" evidence="16">
    <location>
        <begin position="75"/>
        <end position="98"/>
    </location>
</feature>
<keyword evidence="12 16" id="KW-0472">Membrane</keyword>
<dbReference type="SUPFAM" id="SSF55785">
    <property type="entry name" value="PYP-like sensor domain (PAS domain)"/>
    <property type="match status" value="1"/>
</dbReference>
<feature type="region of interest" description="Disordered" evidence="15">
    <location>
        <begin position="561"/>
        <end position="591"/>
    </location>
</feature>
<keyword evidence="8" id="KW-0418">Kinase</keyword>
<comment type="caution">
    <text evidence="21">The sequence shown here is derived from an EMBL/GenBank/DDBJ whole genome shotgun (WGS) entry which is preliminary data.</text>
</comment>
<dbReference type="Pfam" id="PF13426">
    <property type="entry name" value="PAS_9"/>
    <property type="match status" value="1"/>
</dbReference>
<dbReference type="InterPro" id="IPR025201">
    <property type="entry name" value="KdpD_TM"/>
</dbReference>
<evidence type="ECO:0000256" key="11">
    <source>
        <dbReference type="ARBA" id="ARBA00023012"/>
    </source>
</evidence>
<evidence type="ECO:0000259" key="18">
    <source>
        <dbReference type="PROSITE" id="PS50110"/>
    </source>
</evidence>
<evidence type="ECO:0000256" key="3">
    <source>
        <dbReference type="ARBA" id="ARBA00012438"/>
    </source>
</evidence>
<dbReference type="InterPro" id="IPR001789">
    <property type="entry name" value="Sig_transdc_resp-reg_receiver"/>
</dbReference>
<evidence type="ECO:0000256" key="13">
    <source>
        <dbReference type="PROSITE-ProRule" id="PRU00169"/>
    </source>
</evidence>
<keyword evidence="9" id="KW-0067">ATP-binding</keyword>
<evidence type="ECO:0000256" key="10">
    <source>
        <dbReference type="ARBA" id="ARBA00022989"/>
    </source>
</evidence>
<evidence type="ECO:0000256" key="9">
    <source>
        <dbReference type="ARBA" id="ARBA00022840"/>
    </source>
</evidence>
<keyword evidence="11" id="KW-0902">Two-component regulatory system</keyword>
<dbReference type="InterPro" id="IPR000700">
    <property type="entry name" value="PAS-assoc_C"/>
</dbReference>
<dbReference type="Gene3D" id="1.10.287.130">
    <property type="match status" value="1"/>
</dbReference>
<evidence type="ECO:0000259" key="20">
    <source>
        <dbReference type="PROSITE" id="PS50113"/>
    </source>
</evidence>
<evidence type="ECO:0000313" key="21">
    <source>
        <dbReference type="EMBL" id="MBD2536509.1"/>
    </source>
</evidence>
<evidence type="ECO:0000256" key="12">
    <source>
        <dbReference type="ARBA" id="ARBA00023136"/>
    </source>
</evidence>
<reference evidence="21 22" key="1">
    <citation type="journal article" date="2020" name="ISME J.">
        <title>Comparative genomics reveals insights into cyanobacterial evolution and habitat adaptation.</title>
        <authorList>
            <person name="Chen M.Y."/>
            <person name="Teng W.K."/>
            <person name="Zhao L."/>
            <person name="Hu C.X."/>
            <person name="Zhou Y.K."/>
            <person name="Han B.P."/>
            <person name="Song L.R."/>
            <person name="Shu W.S."/>
        </authorList>
    </citation>
    <scope>NUCLEOTIDE SEQUENCE [LARGE SCALE GENOMIC DNA]</scope>
    <source>
        <strain evidence="21 22">FACHB-838</strain>
    </source>
</reference>
<dbReference type="InterPro" id="IPR036097">
    <property type="entry name" value="HisK_dim/P_sf"/>
</dbReference>
<dbReference type="CDD" id="cd00082">
    <property type="entry name" value="HisKA"/>
    <property type="match status" value="1"/>
</dbReference>
<feature type="domain" description="Response regulatory" evidence="18">
    <location>
        <begin position="599"/>
        <end position="717"/>
    </location>
</feature>
<evidence type="ECO:0000256" key="5">
    <source>
        <dbReference type="ARBA" id="ARBA00022679"/>
    </source>
</evidence>
<keyword evidence="4 13" id="KW-0597">Phosphoprotein</keyword>
<dbReference type="InterPro" id="IPR000014">
    <property type="entry name" value="PAS"/>
</dbReference>
<evidence type="ECO:0000256" key="8">
    <source>
        <dbReference type="ARBA" id="ARBA00022777"/>
    </source>
</evidence>
<dbReference type="PROSITE" id="PS50110">
    <property type="entry name" value="RESPONSE_REGULATORY"/>
    <property type="match status" value="1"/>
</dbReference>
<evidence type="ECO:0000256" key="1">
    <source>
        <dbReference type="ARBA" id="ARBA00000085"/>
    </source>
</evidence>
<dbReference type="SMART" id="SM00448">
    <property type="entry name" value="REC"/>
    <property type="match status" value="1"/>
</dbReference>
<dbReference type="PANTHER" id="PTHR43547">
    <property type="entry name" value="TWO-COMPONENT HISTIDINE KINASE"/>
    <property type="match status" value="1"/>
</dbReference>
<evidence type="ECO:0000313" key="22">
    <source>
        <dbReference type="Proteomes" id="UP000623440"/>
    </source>
</evidence>
<dbReference type="InterPro" id="IPR035965">
    <property type="entry name" value="PAS-like_dom_sf"/>
</dbReference>
<dbReference type="SMART" id="SM00388">
    <property type="entry name" value="HisKA"/>
    <property type="match status" value="1"/>
</dbReference>
<dbReference type="Gene3D" id="1.20.120.620">
    <property type="entry name" value="Backbone structure of the membrane domain of e. Coli histidine kinase receptor kdpd"/>
    <property type="match status" value="1"/>
</dbReference>
<name>A0ABR8E4M8_9NOSO</name>
<dbReference type="Gene3D" id="3.40.50.2300">
    <property type="match status" value="1"/>
</dbReference>
<evidence type="ECO:0000256" key="15">
    <source>
        <dbReference type="SAM" id="MobiDB-lite"/>
    </source>
</evidence>
<dbReference type="Pfam" id="PF00512">
    <property type="entry name" value="HisKA"/>
    <property type="match status" value="1"/>
</dbReference>
<dbReference type="Pfam" id="PF13493">
    <property type="entry name" value="DUF4118"/>
    <property type="match status" value="1"/>
</dbReference>
<protein>
    <recommendedName>
        <fullName evidence="3">histidine kinase</fullName>
        <ecNumber evidence="3">2.7.13.3</ecNumber>
    </recommendedName>
</protein>
<sequence>MWKLTRWALPRLWRFSCKHATRWSPTDRRPSQLQGYSIASLTVLLALLLTLLLWQLQRLNSIYPLFLGAVMVSSWYGGFNPGLLATFLSAIVCAYFLLPPFYSLAVAGFSVIGLVQFVLVAVLISSLNSALRQARSQAQKNARAAQQNYESLRQIQDTLRQSEERYRLLIEGVTNYAIFMLDRNGNFTSWNIGAERILGYQEAEIIGQPFERIFSPEAIERGQPQQVLTKAVTESFSKENRWHLRKDGTFFWAHCVITPLRDENGNLRGFSKIMQDITERKQVEEEKEQLLLREQAARAVSEAAQSAAEAANRSKDEFLAIVSHELRSPMTAIIGWAGMLQTGALDEAKVTLALEIIERNANLQMQLIEDLLDISRIVRGELSLSIDLIDLVKVITAAIEVVQSLADTKNIQIETILDTSIEKISGDSDRLQQVVLNLLTNAIKFTPNDGRIKVRLLKEVGNREWGVGSGEEFSQPSIPNYVQIQVSDTGQGISADFLPHVFERFCQADSSHTRSNKGLGLGLAIARHVVELHGGTIQAQSQGIGQGATFTVKLPILEESRGAEEQGSRGTRENNLHFSPQSPVPSTQSSIPNPLTNLRVLVVDDEADVRQWITAVLEECGAKVSTFSSTGQVLEALEELHPDVLISDIGMPGEDGYALMRKIRKIEAERGGRIPAVALTGYARVEDYKEALAAGFQLHIAKPVRAAELIAVVASLGKMSSKL</sequence>
<dbReference type="SUPFAM" id="SSF55874">
    <property type="entry name" value="ATPase domain of HSP90 chaperone/DNA topoisomerase II/histidine kinase"/>
    <property type="match status" value="1"/>
</dbReference>
<evidence type="ECO:0000256" key="14">
    <source>
        <dbReference type="SAM" id="Coils"/>
    </source>
</evidence>
<dbReference type="InterPro" id="IPR036890">
    <property type="entry name" value="HATPase_C_sf"/>
</dbReference>
<dbReference type="SMART" id="SM00387">
    <property type="entry name" value="HATPase_c"/>
    <property type="match status" value="1"/>
</dbReference>
<evidence type="ECO:0000256" key="6">
    <source>
        <dbReference type="ARBA" id="ARBA00022692"/>
    </source>
</evidence>
<dbReference type="PRINTS" id="PR00344">
    <property type="entry name" value="BCTRLSENSOR"/>
</dbReference>
<keyword evidence="10 16" id="KW-1133">Transmembrane helix</keyword>
<dbReference type="EC" id="2.7.13.3" evidence="3"/>
<dbReference type="PROSITE" id="PS50109">
    <property type="entry name" value="HIS_KIN"/>
    <property type="match status" value="1"/>
</dbReference>
<feature type="coiled-coil region" evidence="14">
    <location>
        <begin position="128"/>
        <end position="155"/>
    </location>
</feature>
<proteinExistence type="predicted"/>
<feature type="compositionally biased region" description="Basic and acidic residues" evidence="15">
    <location>
        <begin position="561"/>
        <end position="575"/>
    </location>
</feature>
<dbReference type="Pfam" id="PF02518">
    <property type="entry name" value="HATPase_c"/>
    <property type="match status" value="1"/>
</dbReference>
<dbReference type="InterPro" id="IPR011006">
    <property type="entry name" value="CheY-like_superfamily"/>
</dbReference>
<evidence type="ECO:0000256" key="16">
    <source>
        <dbReference type="SAM" id="Phobius"/>
    </source>
</evidence>
<dbReference type="InterPro" id="IPR004358">
    <property type="entry name" value="Sig_transdc_His_kin-like_C"/>
</dbReference>
<dbReference type="NCBIfam" id="TIGR00229">
    <property type="entry name" value="sensory_box"/>
    <property type="match status" value="1"/>
</dbReference>
<feature type="transmembrane region" description="Helical" evidence="16">
    <location>
        <begin position="104"/>
        <end position="127"/>
    </location>
</feature>
<feature type="modified residue" description="4-aspartylphosphate" evidence="13">
    <location>
        <position position="648"/>
    </location>
</feature>
<dbReference type="CDD" id="cd17580">
    <property type="entry name" value="REC_2_DhkD-like"/>
    <property type="match status" value="1"/>
</dbReference>
<dbReference type="CDD" id="cd00130">
    <property type="entry name" value="PAS"/>
    <property type="match status" value="1"/>
</dbReference>
<dbReference type="PANTHER" id="PTHR43547:SF2">
    <property type="entry name" value="HYBRID SIGNAL TRANSDUCTION HISTIDINE KINASE C"/>
    <property type="match status" value="1"/>
</dbReference>
<keyword evidence="14" id="KW-0175">Coiled coil</keyword>
<dbReference type="Pfam" id="PF00072">
    <property type="entry name" value="Response_reg"/>
    <property type="match status" value="1"/>
</dbReference>
<dbReference type="InterPro" id="IPR001610">
    <property type="entry name" value="PAC"/>
</dbReference>
<evidence type="ECO:0000256" key="2">
    <source>
        <dbReference type="ARBA" id="ARBA00004141"/>
    </source>
</evidence>
<dbReference type="InterPro" id="IPR005467">
    <property type="entry name" value="His_kinase_dom"/>
</dbReference>
<comment type="subcellular location">
    <subcellularLocation>
        <location evidence="2">Membrane</location>
        <topology evidence="2">Multi-pass membrane protein</topology>
    </subcellularLocation>
</comment>
<dbReference type="Gene3D" id="3.30.565.10">
    <property type="entry name" value="Histidine kinase-like ATPase, C-terminal domain"/>
    <property type="match status" value="1"/>
</dbReference>
<feature type="compositionally biased region" description="Low complexity" evidence="15">
    <location>
        <begin position="579"/>
        <end position="591"/>
    </location>
</feature>
<dbReference type="RefSeq" id="WP_190947220.1">
    <property type="nucleotide sequence ID" value="NZ_JACJSI010000475.1"/>
</dbReference>
<dbReference type="SMART" id="SM00086">
    <property type="entry name" value="PAC"/>
    <property type="match status" value="1"/>
</dbReference>
<feature type="domain" description="PAS" evidence="19">
    <location>
        <begin position="162"/>
        <end position="235"/>
    </location>
</feature>
<dbReference type="InterPro" id="IPR038318">
    <property type="entry name" value="KdpD_sf"/>
</dbReference>
<dbReference type="CDD" id="cd16922">
    <property type="entry name" value="HATPase_EvgS-ArcB-TorS-like"/>
    <property type="match status" value="1"/>
</dbReference>
<gene>
    <name evidence="21" type="ORF">H6G97_47455</name>
</gene>
<feature type="domain" description="Histidine kinase" evidence="17">
    <location>
        <begin position="321"/>
        <end position="558"/>
    </location>
</feature>
<dbReference type="SMART" id="SM00091">
    <property type="entry name" value="PAS"/>
    <property type="match status" value="1"/>
</dbReference>
<comment type="catalytic activity">
    <reaction evidence="1">
        <text>ATP + protein L-histidine = ADP + protein N-phospho-L-histidine.</text>
        <dbReference type="EC" id="2.7.13.3"/>
    </reaction>
</comment>
<keyword evidence="6 16" id="KW-0812">Transmembrane</keyword>
<keyword evidence="5" id="KW-0808">Transferase</keyword>
<dbReference type="Proteomes" id="UP000623440">
    <property type="component" value="Unassembled WGS sequence"/>
</dbReference>
<evidence type="ECO:0000259" key="17">
    <source>
        <dbReference type="PROSITE" id="PS50109"/>
    </source>
</evidence>
<evidence type="ECO:0000256" key="7">
    <source>
        <dbReference type="ARBA" id="ARBA00022741"/>
    </source>
</evidence>
<dbReference type="PROSITE" id="PS50112">
    <property type="entry name" value="PAS"/>
    <property type="match status" value="1"/>
</dbReference>